<evidence type="ECO:0000313" key="5">
    <source>
        <dbReference type="EMBL" id="TSB05083.1"/>
    </source>
</evidence>
<reference evidence="5 6" key="1">
    <citation type="submission" date="2019-07" db="EMBL/GenBank/DDBJ databases">
        <authorList>
            <person name="Park M."/>
        </authorList>
    </citation>
    <scope>NUCLEOTIDE SEQUENCE [LARGE SCALE GENOMIC DNA]</scope>
    <source>
        <strain evidence="5 6">KCTC32445</strain>
    </source>
</reference>
<keyword evidence="3" id="KW-0998">Cell outer membrane</keyword>
<accession>A0A553WKA2</accession>
<dbReference type="InterPro" id="IPR036942">
    <property type="entry name" value="Beta-barrel_TonB_sf"/>
</dbReference>
<dbReference type="AlphaFoldDB" id="A0A553WKA2"/>
<protein>
    <submittedName>
        <fullName evidence="5">TonB-dependent receptor</fullName>
    </submittedName>
</protein>
<dbReference type="RefSeq" id="WP_143775999.1">
    <property type="nucleotide sequence ID" value="NZ_VKKU01000001.1"/>
</dbReference>
<name>A0A553WKA2_9SPHN</name>
<evidence type="ECO:0000256" key="2">
    <source>
        <dbReference type="ARBA" id="ARBA00023136"/>
    </source>
</evidence>
<dbReference type="OrthoDB" id="7622322at2"/>
<gene>
    <name evidence="5" type="ORF">FOM92_06810</name>
</gene>
<evidence type="ECO:0000256" key="1">
    <source>
        <dbReference type="ARBA" id="ARBA00004442"/>
    </source>
</evidence>
<keyword evidence="4" id="KW-0732">Signal</keyword>
<comment type="subcellular location">
    <subcellularLocation>
        <location evidence="1">Cell outer membrane</location>
    </subcellularLocation>
</comment>
<keyword evidence="5" id="KW-0675">Receptor</keyword>
<keyword evidence="6" id="KW-1185">Reference proteome</keyword>
<dbReference type="Proteomes" id="UP000320160">
    <property type="component" value="Unassembled WGS sequence"/>
</dbReference>
<feature type="chain" id="PRO_5021821284" evidence="4">
    <location>
        <begin position="27"/>
        <end position="704"/>
    </location>
</feature>
<feature type="signal peptide" evidence="4">
    <location>
        <begin position="1"/>
        <end position="26"/>
    </location>
</feature>
<evidence type="ECO:0000256" key="4">
    <source>
        <dbReference type="SAM" id="SignalP"/>
    </source>
</evidence>
<organism evidence="5 6">
    <name type="scientific">Sphingorhabdus contaminans</name>
    <dbReference type="NCBI Taxonomy" id="1343899"/>
    <lineage>
        <taxon>Bacteria</taxon>
        <taxon>Pseudomonadati</taxon>
        <taxon>Pseudomonadota</taxon>
        <taxon>Alphaproteobacteria</taxon>
        <taxon>Sphingomonadales</taxon>
        <taxon>Sphingomonadaceae</taxon>
        <taxon>Sphingorhabdus</taxon>
    </lineage>
</organism>
<sequence>MTVFQRKVATVLAGTFCMLGSALAQAQDTNGTNISATVSEGKRQFRADYFEAYAPVTALDMIRRIPGFTIADGEGRRGFGENAGNVLIDGDRPSSKSDDIFTILSRIPASEVDYIELTEQAGADAETQGQGQIVNVVRKVSSKLTGTYEGNLVFGHRYGFRPSVNGSATLRRGETTYEFNITSYSERVFGFGPEDFKSGTGNLIERRFYRGTGGYDGAGIGGAIKTRIGGAKVNLNGRVRLDDSFDHRNGVYSDTSGLFSGEELLLRNGPKSDINYEFGGDIEFKISPKLTTKAIGLYRAATESNDSSIEAARVGQPVNRFETRSRNKPIEIVGRIQNDWSALSGHAIQFGGEIAYNQLDARFSAASSVAGAVTVFPASNVLVEETRIEPFLTDVWTVTPKWKIEAGAIFEFSKLTLSGDSSASRRFQFLKPKVIATWTVDPSTTVEFRADRQVAQLDFGEFATSVDVALGNQVDAGNADLVPEKVITLAAQIRHKFLERGSVQFRGEYQTVSDTQDLVPVTLRDAAGNITAQFDGAGNIGNSKRWNGELEITLPLDWLTKNIGFGGMEVKYTGHYHDSRVTDPVTGLKRRMSNRPLWHQEWSLRHDIAKSGFVYGVTAYVQAQNNAYFFNEYRRQKEGVRTNVFVEYSKFKFGTLRVQYTSIPDFGRDRFIYTGTRATGPITQIVNRRRYLDPLFQVTLSGKF</sequence>
<dbReference type="EMBL" id="VKKU01000001">
    <property type="protein sequence ID" value="TSB05083.1"/>
    <property type="molecule type" value="Genomic_DNA"/>
</dbReference>
<dbReference type="Gene3D" id="2.40.170.20">
    <property type="entry name" value="TonB-dependent receptor, beta-barrel domain"/>
    <property type="match status" value="1"/>
</dbReference>
<keyword evidence="2" id="KW-0472">Membrane</keyword>
<dbReference type="SUPFAM" id="SSF56935">
    <property type="entry name" value="Porins"/>
    <property type="match status" value="1"/>
</dbReference>
<evidence type="ECO:0000256" key="3">
    <source>
        <dbReference type="ARBA" id="ARBA00023237"/>
    </source>
</evidence>
<proteinExistence type="predicted"/>
<dbReference type="GO" id="GO:0009279">
    <property type="term" value="C:cell outer membrane"/>
    <property type="evidence" value="ECO:0007669"/>
    <property type="project" value="UniProtKB-SubCell"/>
</dbReference>
<comment type="caution">
    <text evidence="5">The sequence shown here is derived from an EMBL/GenBank/DDBJ whole genome shotgun (WGS) entry which is preliminary data.</text>
</comment>
<evidence type="ECO:0000313" key="6">
    <source>
        <dbReference type="Proteomes" id="UP000320160"/>
    </source>
</evidence>